<dbReference type="RefSeq" id="XP_033164515.1">
    <property type="nucleotide sequence ID" value="XM_033308624.1"/>
</dbReference>
<reference evidence="6" key="1">
    <citation type="submission" date="2025-08" db="UniProtKB">
        <authorList>
            <consortium name="RefSeq"/>
        </authorList>
    </citation>
    <scope>IDENTIFICATION</scope>
    <source>
        <strain evidence="6">Mau12</strain>
        <tissue evidence="6">Whole Body</tissue>
    </source>
</reference>
<feature type="chain" id="PRO_5028085991" evidence="4">
    <location>
        <begin position="25"/>
        <end position="556"/>
    </location>
</feature>
<proteinExistence type="predicted"/>
<feature type="signal peptide" evidence="4">
    <location>
        <begin position="1"/>
        <end position="24"/>
    </location>
</feature>
<dbReference type="Pfam" id="PF13855">
    <property type="entry name" value="LRR_8"/>
    <property type="match status" value="2"/>
</dbReference>
<feature type="compositionally biased region" description="Low complexity" evidence="3">
    <location>
        <begin position="480"/>
        <end position="503"/>
    </location>
</feature>
<dbReference type="PANTHER" id="PTHR24366">
    <property type="entry name" value="IG(IMMUNOGLOBULIN) AND LRR(LEUCINE RICH REPEAT) DOMAINS"/>
    <property type="match status" value="1"/>
</dbReference>
<dbReference type="PROSITE" id="PS51450">
    <property type="entry name" value="LRR"/>
    <property type="match status" value="2"/>
</dbReference>
<evidence type="ECO:0000313" key="5">
    <source>
        <dbReference type="Proteomes" id="UP000515162"/>
    </source>
</evidence>
<keyword evidence="1" id="KW-0433">Leucine-rich repeat</keyword>
<dbReference type="AlphaFoldDB" id="A0A6P8K6H2"/>
<dbReference type="InterPro" id="IPR003591">
    <property type="entry name" value="Leu-rich_rpt_typical-subtyp"/>
</dbReference>
<dbReference type="SMART" id="SM00369">
    <property type="entry name" value="LRR_TYP"/>
    <property type="match status" value="6"/>
</dbReference>
<keyword evidence="4" id="KW-0732">Signal</keyword>
<feature type="region of interest" description="Disordered" evidence="3">
    <location>
        <begin position="479"/>
        <end position="503"/>
    </location>
</feature>
<evidence type="ECO:0000256" key="1">
    <source>
        <dbReference type="ARBA" id="ARBA00022614"/>
    </source>
</evidence>
<organism evidence="5 6">
    <name type="scientific">Drosophila mauritiana</name>
    <name type="common">Fruit fly</name>
    <dbReference type="NCBI Taxonomy" id="7226"/>
    <lineage>
        <taxon>Eukaryota</taxon>
        <taxon>Metazoa</taxon>
        <taxon>Ecdysozoa</taxon>
        <taxon>Arthropoda</taxon>
        <taxon>Hexapoda</taxon>
        <taxon>Insecta</taxon>
        <taxon>Pterygota</taxon>
        <taxon>Neoptera</taxon>
        <taxon>Endopterygota</taxon>
        <taxon>Diptera</taxon>
        <taxon>Brachycera</taxon>
        <taxon>Muscomorpha</taxon>
        <taxon>Ephydroidea</taxon>
        <taxon>Drosophilidae</taxon>
        <taxon>Drosophila</taxon>
        <taxon>Sophophora</taxon>
    </lineage>
</organism>
<gene>
    <name evidence="6" type="primary">LOC117143783</name>
</gene>
<evidence type="ECO:0000256" key="4">
    <source>
        <dbReference type="SAM" id="SignalP"/>
    </source>
</evidence>
<evidence type="ECO:0000256" key="3">
    <source>
        <dbReference type="SAM" id="MobiDB-lite"/>
    </source>
</evidence>
<dbReference type="InterPro" id="IPR001611">
    <property type="entry name" value="Leu-rich_rpt"/>
</dbReference>
<dbReference type="PANTHER" id="PTHR24366:SF96">
    <property type="entry name" value="LEUCINE RICH REPEAT CONTAINING 53"/>
    <property type="match status" value="1"/>
</dbReference>
<dbReference type="Proteomes" id="UP000515162">
    <property type="component" value="Chromosome 3R"/>
</dbReference>
<dbReference type="GeneID" id="117143783"/>
<accession>A0A6P8K6H2</accession>
<sequence>MYVRNCLPFLWSCLLISLAATASADEAADADVDSGPSKIVLVSSLEGHCQTEGKVTSCRGFEFAGEDEKATFDLPTEVRIAEDGTTYEVGDEEQSRTLIFENCTFTNFPLRLFYTLEVSELDMRSCGIRFIYWENFSIGADKLVILLLSDNHIEVLPTKTFRGAGNLEFLFLNRNKLGKLQAGAFDNLLKLQYLDLTENRLKDLPADVFAGLKSLRHVGLAGNQLTTIESDLFAHNPDLLSVAMQNNRLREVGEYAFRSSGRRHQMQYVDLSNNPELVVLLLNINATNLTVRNCSLDRVNLYGSVTNVDLSDNRVRELYFPASEALEHLVLRNNSLVQLASLSRVPRLRHLDVADNPSLGQLPDGWRTPHLEMLVLRNTGQVELPLEALQGMQNLQKLDISGNNLTEIDPSAFPTLMQLTHFYIHGNNWNCFSLRNIMDVLIRANGIAYTVDNYDPDFPGEYFHGIACMYRLPEKEGVDSSSSSSSEISASVESSPITSSSDTSEVDKLRDELKAVVQHFDSKFDLMFSRLAQLNEQIQAFEVLNKTVWSQVTLSV</sequence>
<name>A0A6P8K6H2_DROMA</name>
<dbReference type="CTD" id="42512"/>
<evidence type="ECO:0000256" key="2">
    <source>
        <dbReference type="ARBA" id="ARBA00022737"/>
    </source>
</evidence>
<protein>
    <submittedName>
        <fullName evidence="6">Leucine-rich repeat-containing protein 15</fullName>
    </submittedName>
</protein>
<keyword evidence="5" id="KW-1185">Reference proteome</keyword>
<dbReference type="InterPro" id="IPR032675">
    <property type="entry name" value="LRR_dom_sf"/>
</dbReference>
<dbReference type="Gene3D" id="3.80.10.10">
    <property type="entry name" value="Ribonuclease Inhibitor"/>
    <property type="match status" value="2"/>
</dbReference>
<dbReference type="SUPFAM" id="SSF52058">
    <property type="entry name" value="L domain-like"/>
    <property type="match status" value="1"/>
</dbReference>
<keyword evidence="2" id="KW-0677">Repeat</keyword>
<evidence type="ECO:0000313" key="6">
    <source>
        <dbReference type="RefSeq" id="XP_033164515.1"/>
    </source>
</evidence>